<evidence type="ECO:0000256" key="11">
    <source>
        <dbReference type="RuleBase" id="RU003750"/>
    </source>
</evidence>
<reference evidence="13" key="2">
    <citation type="submission" date="2020-09" db="EMBL/GenBank/DDBJ databases">
        <authorList>
            <person name="Sun Q."/>
            <person name="Zhou Y."/>
        </authorList>
    </citation>
    <scope>NUCLEOTIDE SEQUENCE</scope>
    <source>
        <strain evidence="13">CGMCC 1.14988</strain>
    </source>
</reference>
<evidence type="ECO:0000256" key="7">
    <source>
        <dbReference type="ARBA" id="ARBA00023098"/>
    </source>
</evidence>
<dbReference type="UniPathway" id="UPA00085"/>
<dbReference type="GO" id="GO:0008444">
    <property type="term" value="F:CDP-diacylglycerol-glycerol-3-phosphate 3-phosphatidyltransferase activity"/>
    <property type="evidence" value="ECO:0007669"/>
    <property type="project" value="InterPro"/>
</dbReference>
<keyword evidence="4 11" id="KW-0808">Transferase</keyword>
<dbReference type="Pfam" id="PF01066">
    <property type="entry name" value="CDP-OH_P_transf"/>
    <property type="match status" value="1"/>
</dbReference>
<keyword evidence="7" id="KW-0443">Lipid metabolism</keyword>
<comment type="subcellular location">
    <subcellularLocation>
        <location evidence="1">Membrane</location>
        <topology evidence="1">Multi-pass membrane protein</topology>
    </subcellularLocation>
</comment>
<feature type="transmembrane region" description="Helical" evidence="12">
    <location>
        <begin position="20"/>
        <end position="39"/>
    </location>
</feature>
<dbReference type="Gene3D" id="1.20.120.1760">
    <property type="match status" value="1"/>
</dbReference>
<name>A0A8J3A6Y8_9ACTN</name>
<evidence type="ECO:0000256" key="5">
    <source>
        <dbReference type="ARBA" id="ARBA00022692"/>
    </source>
</evidence>
<keyword evidence="10" id="KW-1208">Phospholipid metabolism</keyword>
<proteinExistence type="inferred from homology"/>
<evidence type="ECO:0000256" key="6">
    <source>
        <dbReference type="ARBA" id="ARBA00022989"/>
    </source>
</evidence>
<dbReference type="PANTHER" id="PTHR14269">
    <property type="entry name" value="CDP-DIACYLGLYCEROL--GLYCEROL-3-PHOSPHATE 3-PHOSPHATIDYLTRANSFERASE-RELATED"/>
    <property type="match status" value="1"/>
</dbReference>
<evidence type="ECO:0000313" key="13">
    <source>
        <dbReference type="EMBL" id="GGI04885.1"/>
    </source>
</evidence>
<comment type="caution">
    <text evidence="13">The sequence shown here is derived from an EMBL/GenBank/DDBJ whole genome shotgun (WGS) entry which is preliminary data.</text>
</comment>
<dbReference type="InterPro" id="IPR050324">
    <property type="entry name" value="CDP-alcohol_PTase-I"/>
</dbReference>
<dbReference type="RefSeq" id="WP_165403992.1">
    <property type="nucleotide sequence ID" value="NZ_BMHA01000003.1"/>
</dbReference>
<keyword evidence="9" id="KW-0594">Phospholipid biosynthesis</keyword>
<feature type="transmembrane region" description="Helical" evidence="12">
    <location>
        <begin position="141"/>
        <end position="162"/>
    </location>
</feature>
<dbReference type="PIRSF" id="PIRSF000847">
    <property type="entry name" value="Phos_ph_gly_syn"/>
    <property type="match status" value="1"/>
</dbReference>
<dbReference type="GO" id="GO:0016020">
    <property type="term" value="C:membrane"/>
    <property type="evidence" value="ECO:0007669"/>
    <property type="project" value="UniProtKB-SubCell"/>
</dbReference>
<gene>
    <name evidence="13" type="primary">pgsA</name>
    <name evidence="13" type="ORF">GCM10011354_11330</name>
</gene>
<feature type="transmembrane region" description="Helical" evidence="12">
    <location>
        <begin position="111"/>
        <end position="129"/>
    </location>
</feature>
<dbReference type="InterPro" id="IPR048254">
    <property type="entry name" value="CDP_ALCOHOL_P_TRANSF_CS"/>
</dbReference>
<dbReference type="PROSITE" id="PS00379">
    <property type="entry name" value="CDP_ALCOHOL_P_TRANSF"/>
    <property type="match status" value="1"/>
</dbReference>
<evidence type="ECO:0000256" key="9">
    <source>
        <dbReference type="ARBA" id="ARBA00023209"/>
    </source>
</evidence>
<keyword evidence="5 12" id="KW-0812">Transmembrane</keyword>
<feature type="transmembrane region" description="Helical" evidence="12">
    <location>
        <begin position="168"/>
        <end position="188"/>
    </location>
</feature>
<sequence>MRIYDLGGGGRQRAASRRIWTIPNLLSFARLAILPVVYLDLTDGRFLRAFVLLAVFAATDWLDGYLARQLDQVTELGKLLDPISDRILFVVVGIGFVVGGLLPWWVVAVLIARDLLVGLAGLALLARGGRPPDVTRLGKTATFGLMWALPMLLLAVVVGDGVAAPQPLLYWLAWALLVVNIVLYWLAAFDYARIVRRRANATGGEDQNSDTPLR</sequence>
<dbReference type="InterPro" id="IPR043130">
    <property type="entry name" value="CDP-OH_PTrfase_TM_dom"/>
</dbReference>
<evidence type="ECO:0000256" key="12">
    <source>
        <dbReference type="SAM" id="Phobius"/>
    </source>
</evidence>
<comment type="similarity">
    <text evidence="2 11">Belongs to the CDP-alcohol phosphatidyltransferase class-I family.</text>
</comment>
<evidence type="ECO:0000256" key="1">
    <source>
        <dbReference type="ARBA" id="ARBA00004141"/>
    </source>
</evidence>
<organism evidence="13 14">
    <name type="scientific">Egicoccus halophilus</name>
    <dbReference type="NCBI Taxonomy" id="1670830"/>
    <lineage>
        <taxon>Bacteria</taxon>
        <taxon>Bacillati</taxon>
        <taxon>Actinomycetota</taxon>
        <taxon>Nitriliruptoria</taxon>
        <taxon>Egicoccales</taxon>
        <taxon>Egicoccaceae</taxon>
        <taxon>Egicoccus</taxon>
    </lineage>
</organism>
<reference evidence="13" key="1">
    <citation type="journal article" date="2014" name="Int. J. Syst. Evol. Microbiol.">
        <title>Complete genome sequence of Corynebacterium casei LMG S-19264T (=DSM 44701T), isolated from a smear-ripened cheese.</title>
        <authorList>
            <consortium name="US DOE Joint Genome Institute (JGI-PGF)"/>
            <person name="Walter F."/>
            <person name="Albersmeier A."/>
            <person name="Kalinowski J."/>
            <person name="Ruckert C."/>
        </authorList>
    </citation>
    <scope>NUCLEOTIDE SEQUENCE</scope>
    <source>
        <strain evidence="13">CGMCC 1.14988</strain>
    </source>
</reference>
<keyword evidence="14" id="KW-1185">Reference proteome</keyword>
<protein>
    <submittedName>
        <fullName evidence="13">CDP-diacylglycerol--glycerol-3-phosphate 3-phosphatidyltransferase</fullName>
    </submittedName>
</protein>
<evidence type="ECO:0000256" key="3">
    <source>
        <dbReference type="ARBA" id="ARBA00022516"/>
    </source>
</evidence>
<dbReference type="AlphaFoldDB" id="A0A8J3A6Y8"/>
<keyword evidence="6 12" id="KW-1133">Transmembrane helix</keyword>
<accession>A0A8J3A6Y8</accession>
<keyword evidence="8 12" id="KW-0472">Membrane</keyword>
<evidence type="ECO:0000256" key="10">
    <source>
        <dbReference type="ARBA" id="ARBA00023264"/>
    </source>
</evidence>
<feature type="transmembrane region" description="Helical" evidence="12">
    <location>
        <begin position="87"/>
        <end position="105"/>
    </location>
</feature>
<dbReference type="GO" id="GO:0046474">
    <property type="term" value="P:glycerophospholipid biosynthetic process"/>
    <property type="evidence" value="ECO:0007669"/>
    <property type="project" value="TreeGrafter"/>
</dbReference>
<keyword evidence="3" id="KW-0444">Lipid biosynthesis</keyword>
<evidence type="ECO:0000313" key="14">
    <source>
        <dbReference type="Proteomes" id="UP000650511"/>
    </source>
</evidence>
<dbReference type="EMBL" id="BMHA01000003">
    <property type="protein sequence ID" value="GGI04885.1"/>
    <property type="molecule type" value="Genomic_DNA"/>
</dbReference>
<feature type="transmembrane region" description="Helical" evidence="12">
    <location>
        <begin position="45"/>
        <end position="66"/>
    </location>
</feature>
<evidence type="ECO:0000256" key="8">
    <source>
        <dbReference type="ARBA" id="ARBA00023136"/>
    </source>
</evidence>
<dbReference type="PANTHER" id="PTHR14269:SF62">
    <property type="entry name" value="CDP-DIACYLGLYCEROL--GLYCEROL-3-PHOSPHATE 3-PHOSPHATIDYLTRANSFERASE 1, CHLOROPLASTIC"/>
    <property type="match status" value="1"/>
</dbReference>
<dbReference type="InterPro" id="IPR004570">
    <property type="entry name" value="Phosphatidylglycerol_P_synth"/>
</dbReference>
<dbReference type="InterPro" id="IPR000462">
    <property type="entry name" value="CDP-OH_P_trans"/>
</dbReference>
<dbReference type="Proteomes" id="UP000650511">
    <property type="component" value="Unassembled WGS sequence"/>
</dbReference>
<evidence type="ECO:0000256" key="2">
    <source>
        <dbReference type="ARBA" id="ARBA00010441"/>
    </source>
</evidence>
<evidence type="ECO:0000256" key="4">
    <source>
        <dbReference type="ARBA" id="ARBA00022679"/>
    </source>
</evidence>